<dbReference type="InterPro" id="IPR027417">
    <property type="entry name" value="P-loop_NTPase"/>
</dbReference>
<keyword evidence="3" id="KW-1185">Reference proteome</keyword>
<evidence type="ECO:0000259" key="1">
    <source>
        <dbReference type="Pfam" id="PF00005"/>
    </source>
</evidence>
<keyword evidence="2" id="KW-0067">ATP-binding</keyword>
<feature type="domain" description="ABC transporter" evidence="1">
    <location>
        <begin position="4"/>
        <end position="83"/>
    </location>
</feature>
<proteinExistence type="predicted"/>
<dbReference type="Pfam" id="PF00005">
    <property type="entry name" value="ABC_tran"/>
    <property type="match status" value="1"/>
</dbReference>
<evidence type="ECO:0000313" key="2">
    <source>
        <dbReference type="EMBL" id="MBY6319973.1"/>
    </source>
</evidence>
<comment type="caution">
    <text evidence="2">The sequence shown here is derived from an EMBL/GenBank/DDBJ whole genome shotgun (WGS) entry which is preliminary data.</text>
</comment>
<reference evidence="2 3" key="1">
    <citation type="submission" date="2020-06" db="EMBL/GenBank/DDBJ databases">
        <title>Taxonomy, biology and ecology of Rhodococcus bacteria occurring in California pistachio and other woody hosts as revealed by genome sequence analyses.</title>
        <authorList>
            <person name="Gai Y."/>
            <person name="Riely B."/>
        </authorList>
    </citation>
    <scope>NUCLEOTIDE SEQUENCE [LARGE SCALE GENOMIC DNA]</scope>
    <source>
        <strain evidence="2 3">BP-284</strain>
    </source>
</reference>
<dbReference type="Proteomes" id="UP001520140">
    <property type="component" value="Unassembled WGS sequence"/>
</dbReference>
<sequence length="111" mass="12322">MPCPSGYDKSTLLKVFAGFSGASRGQVQRASQPVKGPFRNIGYAFQRAALLNRWTVRGNLPLRARPAESWGTTLLHWVGSIDALYEPRLPGDRCIGATRDFTQRVSTFRVP</sequence>
<dbReference type="InterPro" id="IPR003439">
    <property type="entry name" value="ABC_transporter-like_ATP-bd"/>
</dbReference>
<dbReference type="RefSeq" id="WP_157889691.1">
    <property type="nucleotide sequence ID" value="NZ_JABUKE010000010.1"/>
</dbReference>
<dbReference type="SUPFAM" id="SSF52540">
    <property type="entry name" value="P-loop containing nucleoside triphosphate hydrolases"/>
    <property type="match status" value="1"/>
</dbReference>
<gene>
    <name evidence="2" type="ORF">HQ605_03965</name>
</gene>
<protein>
    <submittedName>
        <fullName evidence="2">ATP-binding cassette domain-containing protein</fullName>
    </submittedName>
</protein>
<name>A0ABS7NQR8_9NOCA</name>
<dbReference type="Gene3D" id="3.40.50.300">
    <property type="entry name" value="P-loop containing nucleotide triphosphate hydrolases"/>
    <property type="match status" value="1"/>
</dbReference>
<keyword evidence="2" id="KW-0547">Nucleotide-binding</keyword>
<accession>A0ABS7NQR8</accession>
<evidence type="ECO:0000313" key="3">
    <source>
        <dbReference type="Proteomes" id="UP001520140"/>
    </source>
</evidence>
<dbReference type="GO" id="GO:0005524">
    <property type="term" value="F:ATP binding"/>
    <property type="evidence" value="ECO:0007669"/>
    <property type="project" value="UniProtKB-KW"/>
</dbReference>
<dbReference type="EMBL" id="JABUKG010000003">
    <property type="protein sequence ID" value="MBY6319973.1"/>
    <property type="molecule type" value="Genomic_DNA"/>
</dbReference>
<organism evidence="2 3">
    <name type="scientific">Rhodococcoides kroppenstedtii</name>
    <dbReference type="NCBI Taxonomy" id="293050"/>
    <lineage>
        <taxon>Bacteria</taxon>
        <taxon>Bacillati</taxon>
        <taxon>Actinomycetota</taxon>
        <taxon>Actinomycetes</taxon>
        <taxon>Mycobacteriales</taxon>
        <taxon>Nocardiaceae</taxon>
        <taxon>Rhodococcoides</taxon>
    </lineage>
</organism>